<protein>
    <submittedName>
        <fullName evidence="1">Uncharacterized protein</fullName>
    </submittedName>
</protein>
<evidence type="ECO:0000313" key="1">
    <source>
        <dbReference type="EMBL" id="GBM60219.1"/>
    </source>
</evidence>
<keyword evidence="2" id="KW-1185">Reference proteome</keyword>
<comment type="caution">
    <text evidence="1">The sequence shown here is derived from an EMBL/GenBank/DDBJ whole genome shotgun (WGS) entry which is preliminary data.</text>
</comment>
<organism evidence="1 2">
    <name type="scientific">Araneus ventricosus</name>
    <name type="common">Orbweaver spider</name>
    <name type="synonym">Epeira ventricosa</name>
    <dbReference type="NCBI Taxonomy" id="182803"/>
    <lineage>
        <taxon>Eukaryota</taxon>
        <taxon>Metazoa</taxon>
        <taxon>Ecdysozoa</taxon>
        <taxon>Arthropoda</taxon>
        <taxon>Chelicerata</taxon>
        <taxon>Arachnida</taxon>
        <taxon>Araneae</taxon>
        <taxon>Araneomorphae</taxon>
        <taxon>Entelegynae</taxon>
        <taxon>Araneoidea</taxon>
        <taxon>Araneidae</taxon>
        <taxon>Araneus</taxon>
    </lineage>
</organism>
<gene>
    <name evidence="1" type="ORF">AVEN_273527_1</name>
</gene>
<name>A0A4Y2H4X3_ARAVE</name>
<proteinExistence type="predicted"/>
<dbReference type="EMBL" id="BGPR01001716">
    <property type="protein sequence ID" value="GBM60219.1"/>
    <property type="molecule type" value="Genomic_DNA"/>
</dbReference>
<evidence type="ECO:0000313" key="2">
    <source>
        <dbReference type="Proteomes" id="UP000499080"/>
    </source>
</evidence>
<accession>A0A4Y2H4X3</accession>
<dbReference type="AlphaFoldDB" id="A0A4Y2H4X3"/>
<sequence>MEIIRNPCQSISSDAKNIMQLYNEFMLPNSIESLRDVQQSCYTVMSRSKVLNIPDGLGKVQYLIYGDVASSKTKLLFRKKISLVQKKVKSN</sequence>
<dbReference type="Proteomes" id="UP000499080">
    <property type="component" value="Unassembled WGS sequence"/>
</dbReference>
<reference evidence="1 2" key="1">
    <citation type="journal article" date="2019" name="Sci. Rep.">
        <title>Orb-weaving spider Araneus ventricosus genome elucidates the spidroin gene catalogue.</title>
        <authorList>
            <person name="Kono N."/>
            <person name="Nakamura H."/>
            <person name="Ohtoshi R."/>
            <person name="Moran D.A.P."/>
            <person name="Shinohara A."/>
            <person name="Yoshida Y."/>
            <person name="Fujiwara M."/>
            <person name="Mori M."/>
            <person name="Tomita M."/>
            <person name="Arakawa K."/>
        </authorList>
    </citation>
    <scope>NUCLEOTIDE SEQUENCE [LARGE SCALE GENOMIC DNA]</scope>
</reference>